<name>A0A8S9JLP7_BRACR</name>
<evidence type="ECO:0000313" key="2">
    <source>
        <dbReference type="EMBL" id="KAF2614157.1"/>
    </source>
</evidence>
<evidence type="ECO:0000313" key="3">
    <source>
        <dbReference type="Proteomes" id="UP000712281"/>
    </source>
</evidence>
<evidence type="ECO:0000313" key="1">
    <source>
        <dbReference type="EMBL" id="KAF2582668.1"/>
    </source>
</evidence>
<reference evidence="1" key="1">
    <citation type="submission" date="2019-12" db="EMBL/GenBank/DDBJ databases">
        <title>Genome sequencing and annotation of Brassica cretica.</title>
        <authorList>
            <person name="Studholme D.J."/>
            <person name="Sarris P.F."/>
        </authorList>
    </citation>
    <scope>NUCLEOTIDE SEQUENCE</scope>
    <source>
        <strain evidence="1">PFS-001/15</strain>
        <strain evidence="2">PFS-102/07</strain>
        <tissue evidence="1">Leaf</tissue>
    </source>
</reference>
<dbReference type="EMBL" id="QGKW02001660">
    <property type="protein sequence ID" value="KAF2582668.1"/>
    <property type="molecule type" value="Genomic_DNA"/>
</dbReference>
<gene>
    <name evidence="1" type="ORF">F2Q68_00004414</name>
    <name evidence="2" type="ORF">F2Q70_00011284</name>
</gene>
<dbReference type="Proteomes" id="UP000712281">
    <property type="component" value="Unassembled WGS sequence"/>
</dbReference>
<dbReference type="EMBL" id="QGKY02000089">
    <property type="protein sequence ID" value="KAF2614157.1"/>
    <property type="molecule type" value="Genomic_DNA"/>
</dbReference>
<protein>
    <submittedName>
        <fullName evidence="1">Uncharacterized protein</fullName>
    </submittedName>
</protein>
<proteinExistence type="predicted"/>
<organism evidence="1 3">
    <name type="scientific">Brassica cretica</name>
    <name type="common">Mustard</name>
    <dbReference type="NCBI Taxonomy" id="69181"/>
    <lineage>
        <taxon>Eukaryota</taxon>
        <taxon>Viridiplantae</taxon>
        <taxon>Streptophyta</taxon>
        <taxon>Embryophyta</taxon>
        <taxon>Tracheophyta</taxon>
        <taxon>Spermatophyta</taxon>
        <taxon>Magnoliopsida</taxon>
        <taxon>eudicotyledons</taxon>
        <taxon>Gunneridae</taxon>
        <taxon>Pentapetalae</taxon>
        <taxon>rosids</taxon>
        <taxon>malvids</taxon>
        <taxon>Brassicales</taxon>
        <taxon>Brassicaceae</taxon>
        <taxon>Brassiceae</taxon>
        <taxon>Brassica</taxon>
    </lineage>
</organism>
<sequence>MPSGYAMYLREVAPEHSPNVLFGFSGLSEDHASTICGCLATFPFLFLKVLPIGALSTSIGSAASSECVLVVSGRLAEGLGCGLSGLRQVTSIFGIYTRTSLPIDFDINKAGRMWVSCCELLVSHDPHGIARCGRLRESCLELLMECYRSLFHYDPVAELFYWFFERILMTHSFLERIGQPEVDLANDREESVPFNVLNATFILEFSSSQMFSMLFRDSLGSTETERNA</sequence>
<dbReference type="AlphaFoldDB" id="A0A8S9JLP7"/>
<accession>A0A8S9JLP7</accession>
<comment type="caution">
    <text evidence="1">The sequence shown here is derived from an EMBL/GenBank/DDBJ whole genome shotgun (WGS) entry which is preliminary data.</text>
</comment>